<name>A0A543K490_9RHOB</name>
<dbReference type="AlphaFoldDB" id="A0A543K490"/>
<dbReference type="EMBL" id="VFPT01000004">
    <property type="protein sequence ID" value="TQM89875.1"/>
    <property type="molecule type" value="Genomic_DNA"/>
</dbReference>
<reference evidence="1 2" key="1">
    <citation type="submission" date="2019-06" db="EMBL/GenBank/DDBJ databases">
        <title>Genomic Encyclopedia of Archaeal and Bacterial Type Strains, Phase II (KMG-II): from individual species to whole genera.</title>
        <authorList>
            <person name="Goeker M."/>
        </authorList>
    </citation>
    <scope>NUCLEOTIDE SEQUENCE [LARGE SCALE GENOMIC DNA]</scope>
    <source>
        <strain evidence="1 2">DSM 18423</strain>
    </source>
</reference>
<gene>
    <name evidence="1" type="ORF">BD293_4184</name>
</gene>
<proteinExistence type="predicted"/>
<keyword evidence="2" id="KW-1185">Reference proteome</keyword>
<accession>A0A543K490</accession>
<evidence type="ECO:0000313" key="2">
    <source>
        <dbReference type="Proteomes" id="UP000320582"/>
    </source>
</evidence>
<dbReference type="RefSeq" id="WP_246086421.1">
    <property type="nucleotide sequence ID" value="NZ_VFPT01000004.1"/>
</dbReference>
<organism evidence="1 2">
    <name type="scientific">Roseinatronobacter monicus</name>
    <dbReference type="NCBI Taxonomy" id="393481"/>
    <lineage>
        <taxon>Bacteria</taxon>
        <taxon>Pseudomonadati</taxon>
        <taxon>Pseudomonadota</taxon>
        <taxon>Alphaproteobacteria</taxon>
        <taxon>Rhodobacterales</taxon>
        <taxon>Paracoccaceae</taxon>
        <taxon>Roseinatronobacter</taxon>
    </lineage>
</organism>
<sequence length="72" mass="8392">MKRLPMRKIRDVLRLSAEGRSTRQIAGQARLSPQTTPYVMRFDGDSIAHMTKIWNDAQALHQLGWMRPWSAR</sequence>
<dbReference type="Proteomes" id="UP000320582">
    <property type="component" value="Unassembled WGS sequence"/>
</dbReference>
<protein>
    <submittedName>
        <fullName evidence="1">Uncharacterized protein</fullName>
    </submittedName>
</protein>
<evidence type="ECO:0000313" key="1">
    <source>
        <dbReference type="EMBL" id="TQM89875.1"/>
    </source>
</evidence>
<comment type="caution">
    <text evidence="1">The sequence shown here is derived from an EMBL/GenBank/DDBJ whole genome shotgun (WGS) entry which is preliminary data.</text>
</comment>